<dbReference type="InterPro" id="IPR013783">
    <property type="entry name" value="Ig-like_fold"/>
</dbReference>
<evidence type="ECO:0000313" key="9">
    <source>
        <dbReference type="Proteomes" id="UP000296374"/>
    </source>
</evidence>
<dbReference type="OrthoDB" id="9777817at2"/>
<comment type="pathway">
    <text evidence="2">Glycan metabolism; osmoregulated periplasmic glucan (OPG) biosynthesis.</text>
</comment>
<evidence type="ECO:0000256" key="2">
    <source>
        <dbReference type="ARBA" id="ARBA00005001"/>
    </source>
</evidence>
<dbReference type="InterPro" id="IPR007444">
    <property type="entry name" value="Glucan_biosyn_MdoG_C"/>
</dbReference>
<dbReference type="InterPro" id="IPR006311">
    <property type="entry name" value="TAT_signal"/>
</dbReference>
<dbReference type="SUPFAM" id="SSF81296">
    <property type="entry name" value="E set domains"/>
    <property type="match status" value="1"/>
</dbReference>
<protein>
    <submittedName>
        <fullName evidence="7">Glucan biosynthesis protein G</fullName>
    </submittedName>
</protein>
<dbReference type="KEGG" id="plia:E4191_12825"/>
<accession>A0A4Z1CSH6</accession>
<evidence type="ECO:0000259" key="6">
    <source>
        <dbReference type="Pfam" id="PF04349"/>
    </source>
</evidence>
<dbReference type="SUPFAM" id="SSF74650">
    <property type="entry name" value="Galactose mutarotase-like"/>
    <property type="match status" value="1"/>
</dbReference>
<dbReference type="GO" id="GO:0003824">
    <property type="term" value="F:catalytic activity"/>
    <property type="evidence" value="ECO:0007669"/>
    <property type="project" value="InterPro"/>
</dbReference>
<dbReference type="Gene3D" id="2.60.40.10">
    <property type="entry name" value="Immunoglobulins"/>
    <property type="match status" value="1"/>
</dbReference>
<accession>A0A4P7HMP9</accession>
<proteinExistence type="inferred from homology"/>
<evidence type="ECO:0000256" key="3">
    <source>
        <dbReference type="ARBA" id="ARBA00009284"/>
    </source>
</evidence>
<reference evidence="7" key="2">
    <citation type="journal article" date="2020" name="Int. J. Syst. Evol. Microbiol.">
        <title>Paracoccus liaowanqingii sp. nov., isolated from Tibetan antelope (Pantholops hodgsonii).</title>
        <authorList>
            <person name="Li J."/>
            <person name="Lu S."/>
            <person name="Jin D."/>
            <person name="Yang J."/>
            <person name="Lai X.H."/>
            <person name="Huang Y."/>
            <person name="Tian Z."/>
            <person name="Dong K."/>
            <person name="Zhang S."/>
            <person name="Lei W."/>
            <person name="Pu J."/>
            <person name="Zhang G."/>
            <person name="Wu X."/>
            <person name="Huang Y."/>
            <person name="Ren Z."/>
            <person name="Wang S."/>
            <person name="Xu J."/>
        </authorList>
    </citation>
    <scope>NUCLEOTIDE SEQUENCE</scope>
    <source>
        <strain evidence="7">2251</strain>
    </source>
</reference>
<gene>
    <name evidence="7" type="ORF">E4191_12825</name>
    <name evidence="8" type="ORF">E4L95_01230</name>
</gene>
<dbReference type="UniPathway" id="UPA00637"/>
<dbReference type="GO" id="GO:0051274">
    <property type="term" value="P:beta-glucan biosynthetic process"/>
    <property type="evidence" value="ECO:0007669"/>
    <property type="project" value="TreeGrafter"/>
</dbReference>
<evidence type="ECO:0000313" key="7">
    <source>
        <dbReference type="EMBL" id="QBX35475.1"/>
    </source>
</evidence>
<evidence type="ECO:0000256" key="1">
    <source>
        <dbReference type="ARBA" id="ARBA00004418"/>
    </source>
</evidence>
<evidence type="ECO:0000313" key="8">
    <source>
        <dbReference type="EMBL" id="TGN68419.1"/>
    </source>
</evidence>
<dbReference type="Proteomes" id="UP000296374">
    <property type="component" value="Chromosome"/>
</dbReference>
<dbReference type="Proteomes" id="UP000297972">
    <property type="component" value="Unassembled WGS sequence"/>
</dbReference>
<dbReference type="GO" id="GO:0030288">
    <property type="term" value="C:outer membrane-bounded periplasmic space"/>
    <property type="evidence" value="ECO:0007669"/>
    <property type="project" value="TreeGrafter"/>
</dbReference>
<feature type="domain" description="Glucan biosynthesis periplasmic MdoG C-terminal" evidence="6">
    <location>
        <begin position="45"/>
        <end position="517"/>
    </location>
</feature>
<comment type="similarity">
    <text evidence="3">Belongs to the OpgD/OpgG family.</text>
</comment>
<evidence type="ECO:0000313" key="10">
    <source>
        <dbReference type="Proteomes" id="UP000297972"/>
    </source>
</evidence>
<dbReference type="InterPro" id="IPR014718">
    <property type="entry name" value="GH-type_carb-bd"/>
</dbReference>
<keyword evidence="10" id="KW-1185">Reference proteome</keyword>
<dbReference type="PANTHER" id="PTHR30504">
    <property type="entry name" value="GLUCANS BIOSYNTHESIS PROTEIN"/>
    <property type="match status" value="1"/>
</dbReference>
<organism evidence="7 9">
    <name type="scientific">Paracoccus liaowanqingii</name>
    <dbReference type="NCBI Taxonomy" id="2560053"/>
    <lineage>
        <taxon>Bacteria</taxon>
        <taxon>Pseudomonadati</taxon>
        <taxon>Pseudomonadota</taxon>
        <taxon>Alphaproteobacteria</taxon>
        <taxon>Rhodobacterales</taxon>
        <taxon>Paracoccaceae</taxon>
        <taxon>Paracoccus</taxon>
    </lineage>
</organism>
<dbReference type="PROSITE" id="PS51318">
    <property type="entry name" value="TAT"/>
    <property type="match status" value="1"/>
</dbReference>
<name>A0A4P7HMP9_9RHOB</name>
<comment type="subcellular location">
    <subcellularLocation>
        <location evidence="1">Periplasm</location>
    </subcellularLocation>
</comment>
<dbReference type="EMBL" id="CP038439">
    <property type="protein sequence ID" value="QBX35475.1"/>
    <property type="molecule type" value="Genomic_DNA"/>
</dbReference>
<dbReference type="InterPro" id="IPR011013">
    <property type="entry name" value="Gal_mutarotase_sf_dom"/>
</dbReference>
<dbReference type="InterPro" id="IPR014756">
    <property type="entry name" value="Ig_E-set"/>
</dbReference>
<feature type="signal peptide" evidence="5">
    <location>
        <begin position="1"/>
        <end position="26"/>
    </location>
</feature>
<dbReference type="PANTHER" id="PTHR30504:SF2">
    <property type="entry name" value="GLUCANS BIOSYNTHESIS PROTEIN G"/>
    <property type="match status" value="1"/>
</dbReference>
<dbReference type="GO" id="GO:0030246">
    <property type="term" value="F:carbohydrate binding"/>
    <property type="evidence" value="ECO:0007669"/>
    <property type="project" value="InterPro"/>
</dbReference>
<feature type="chain" id="PRO_5041610154" evidence="5">
    <location>
        <begin position="27"/>
        <end position="519"/>
    </location>
</feature>
<evidence type="ECO:0000256" key="5">
    <source>
        <dbReference type="SAM" id="SignalP"/>
    </source>
</evidence>
<keyword evidence="5" id="KW-0732">Signal</keyword>
<dbReference type="Pfam" id="PF04349">
    <property type="entry name" value="MdoG"/>
    <property type="match status" value="1"/>
</dbReference>
<evidence type="ECO:0000256" key="4">
    <source>
        <dbReference type="ARBA" id="ARBA00022764"/>
    </source>
</evidence>
<keyword evidence="4" id="KW-0574">Periplasm</keyword>
<dbReference type="PIRSF" id="PIRSF006281">
    <property type="entry name" value="MdoG"/>
    <property type="match status" value="1"/>
</dbReference>
<reference evidence="9 10" key="1">
    <citation type="submission" date="2019-03" db="EMBL/GenBank/DDBJ databases">
        <authorList>
            <person name="Li J."/>
        </authorList>
    </citation>
    <scope>NUCLEOTIDE SEQUENCE [LARGE SCALE GENOMIC DNA]</scope>
    <source>
        <strain evidence="9">2251</strain>
        <strain evidence="8 10">3058</strain>
    </source>
</reference>
<dbReference type="AlphaFoldDB" id="A0A4P7HMP9"/>
<sequence length="519" mass="57994">MKRRQFLNAATALAAGGTLMAVPAQAQAPADDQPAGFGPPAPAPFDFEQVAALAALRSQSVYVQPISELVGTFADLDYDHYRGIRFRRDLDPLAGQKAFGVDLLSPGSIFYEPVQINLVRDGITRPIPFDPAMLEFDPAQFPDGPDLETIGNMGWSGFRMRTVLNRPGIMDEFVVFQGASYFRAVARGTLYGLSARGLAIKTGSPDGEEFPLFTDFWIVEPAPGQTTVRIYAILDSRSVAAAFQFDISPGAVTMVRTHVALFPRTDLRETGLAPLTSMFWFSPASRREVDDYRPACHDNDGLQMQTGAGEALWRGLMAPRKIQISSFTDSDPRGFGLVQRARDFESFQDAEAMYHLRPSAWIQPEGDWGEGEVRLIEIPVENEFNDNIVSYWLPKEPLMRGERRDFRYRMSFAALPPSEMPLAKVRQVRSGRSINVETTRSYVIDFDLGMFRETLPNYQVSASEGRIVHAYIKQLPEQNALRLAFEFEPGRIELSELRAVLTDPDGLALSETWLTRWTA</sequence>
<dbReference type="EMBL" id="SRPG01000006">
    <property type="protein sequence ID" value="TGN68419.1"/>
    <property type="molecule type" value="Genomic_DNA"/>
</dbReference>
<dbReference type="Gene3D" id="2.70.98.10">
    <property type="match status" value="1"/>
</dbReference>
<dbReference type="InterPro" id="IPR014438">
    <property type="entry name" value="Glucan_biosyn_MdoG/MdoD"/>
</dbReference>